<dbReference type="Pfam" id="PF00440">
    <property type="entry name" value="TetR_N"/>
    <property type="match status" value="1"/>
</dbReference>
<evidence type="ECO:0000256" key="2">
    <source>
        <dbReference type="PROSITE-ProRule" id="PRU00335"/>
    </source>
</evidence>
<dbReference type="EMBL" id="FNCP01000019">
    <property type="protein sequence ID" value="SDH79592.1"/>
    <property type="molecule type" value="Genomic_DNA"/>
</dbReference>
<keyword evidence="5" id="KW-1185">Reference proteome</keyword>
<dbReference type="InterPro" id="IPR050624">
    <property type="entry name" value="HTH-type_Tx_Regulator"/>
</dbReference>
<accession>A0A1G8FBZ6</accession>
<dbReference type="GO" id="GO:0003677">
    <property type="term" value="F:DNA binding"/>
    <property type="evidence" value="ECO:0007669"/>
    <property type="project" value="UniProtKB-UniRule"/>
</dbReference>
<dbReference type="PROSITE" id="PS01081">
    <property type="entry name" value="HTH_TETR_1"/>
    <property type="match status" value="1"/>
</dbReference>
<dbReference type="OrthoDB" id="9815924at2"/>
<dbReference type="PANTHER" id="PTHR43479:SF11">
    <property type="entry name" value="ACREF_ENVCD OPERON REPRESSOR-RELATED"/>
    <property type="match status" value="1"/>
</dbReference>
<evidence type="ECO:0000313" key="5">
    <source>
        <dbReference type="Proteomes" id="UP000198656"/>
    </source>
</evidence>
<dbReference type="PROSITE" id="PS50977">
    <property type="entry name" value="HTH_TETR_2"/>
    <property type="match status" value="1"/>
</dbReference>
<evidence type="ECO:0000256" key="1">
    <source>
        <dbReference type="ARBA" id="ARBA00023125"/>
    </source>
</evidence>
<dbReference type="SUPFAM" id="SSF46689">
    <property type="entry name" value="Homeodomain-like"/>
    <property type="match status" value="1"/>
</dbReference>
<dbReference type="InterPro" id="IPR023772">
    <property type="entry name" value="DNA-bd_HTH_TetR-type_CS"/>
</dbReference>
<reference evidence="5" key="1">
    <citation type="submission" date="2016-10" db="EMBL/GenBank/DDBJ databases">
        <authorList>
            <person name="Varghese N."/>
            <person name="Submissions S."/>
        </authorList>
    </citation>
    <scope>NUCLEOTIDE SEQUENCE [LARGE SCALE GENOMIC DNA]</scope>
    <source>
        <strain evidence="5">DSM 8344</strain>
    </source>
</reference>
<evidence type="ECO:0000313" key="4">
    <source>
        <dbReference type="EMBL" id="SDH79592.1"/>
    </source>
</evidence>
<organism evidence="4 5">
    <name type="scientific">Desulfosporosinus hippei DSM 8344</name>
    <dbReference type="NCBI Taxonomy" id="1121419"/>
    <lineage>
        <taxon>Bacteria</taxon>
        <taxon>Bacillati</taxon>
        <taxon>Bacillota</taxon>
        <taxon>Clostridia</taxon>
        <taxon>Eubacteriales</taxon>
        <taxon>Desulfitobacteriaceae</taxon>
        <taxon>Desulfosporosinus</taxon>
    </lineage>
</organism>
<dbReference type="AlphaFoldDB" id="A0A1G8FBZ6"/>
<dbReference type="Proteomes" id="UP000198656">
    <property type="component" value="Unassembled WGS sequence"/>
</dbReference>
<feature type="DNA-binding region" description="H-T-H motif" evidence="2">
    <location>
        <begin position="30"/>
        <end position="49"/>
    </location>
</feature>
<dbReference type="STRING" id="1121419.SAMN05443529_11941"/>
<gene>
    <name evidence="4" type="ORF">SAMN05443529_11941</name>
</gene>
<dbReference type="PRINTS" id="PR00455">
    <property type="entry name" value="HTHTETR"/>
</dbReference>
<dbReference type="Gene3D" id="1.10.357.10">
    <property type="entry name" value="Tetracycline Repressor, domain 2"/>
    <property type="match status" value="1"/>
</dbReference>
<dbReference type="PANTHER" id="PTHR43479">
    <property type="entry name" value="ACREF/ENVCD OPERON REPRESSOR-RELATED"/>
    <property type="match status" value="1"/>
</dbReference>
<feature type="domain" description="HTH tetR-type" evidence="3">
    <location>
        <begin position="7"/>
        <end position="67"/>
    </location>
</feature>
<sequence length="204" mass="23710">MSSNDSNSSVEKILQAAEELFAEKGFNGTSVNLIAEKAEVNKAMIYYHFKDKNDLINSMFKRILSESEGYVRRAFAAHSDNGKEASHLDHIEEELKFLSKRKRIISVMMMEALKGDEKDNYFFKCAESVFKHELKGFKNESGEIEENSPEHQLELVYEFFTGFVPMIAFVVFNEKWCDYFKCDSDKAMEYFLESFRQTHLAPKL</sequence>
<evidence type="ECO:0000259" key="3">
    <source>
        <dbReference type="PROSITE" id="PS50977"/>
    </source>
</evidence>
<proteinExistence type="predicted"/>
<dbReference type="InterPro" id="IPR001647">
    <property type="entry name" value="HTH_TetR"/>
</dbReference>
<dbReference type="InterPro" id="IPR009057">
    <property type="entry name" value="Homeodomain-like_sf"/>
</dbReference>
<keyword evidence="1 2" id="KW-0238">DNA-binding</keyword>
<dbReference type="RefSeq" id="WP_092334600.1">
    <property type="nucleotide sequence ID" value="NZ_FNCP01000019.1"/>
</dbReference>
<protein>
    <submittedName>
        <fullName evidence="4">Transcriptional regulator, TetR family</fullName>
    </submittedName>
</protein>
<name>A0A1G8FBZ6_9FIRM</name>